<evidence type="ECO:0008006" key="4">
    <source>
        <dbReference type="Google" id="ProtNLM"/>
    </source>
</evidence>
<reference evidence="2 3" key="1">
    <citation type="submission" date="2024-09" db="EMBL/GenBank/DDBJ databases">
        <title>Genome sequencing and assembly of Phytophthora oleae, isolate VK10A, causative agent of rot of olive drupes.</title>
        <authorList>
            <person name="Conti Taguali S."/>
            <person name="Riolo M."/>
            <person name="La Spada F."/>
            <person name="Cacciola S.O."/>
            <person name="Dionisio G."/>
        </authorList>
    </citation>
    <scope>NUCLEOTIDE SEQUENCE [LARGE SCALE GENOMIC DNA]</scope>
    <source>
        <strain evidence="2 3">VK10A</strain>
    </source>
</reference>
<dbReference type="Proteomes" id="UP001632037">
    <property type="component" value="Unassembled WGS sequence"/>
</dbReference>
<name>A0ABD3F201_9STRA</name>
<feature type="coiled-coil region" evidence="1">
    <location>
        <begin position="139"/>
        <end position="201"/>
    </location>
</feature>
<comment type="caution">
    <text evidence="2">The sequence shown here is derived from an EMBL/GenBank/DDBJ whole genome shotgun (WGS) entry which is preliminary data.</text>
</comment>
<keyword evidence="3" id="KW-1185">Reference proteome</keyword>
<proteinExistence type="predicted"/>
<organism evidence="2 3">
    <name type="scientific">Phytophthora oleae</name>
    <dbReference type="NCBI Taxonomy" id="2107226"/>
    <lineage>
        <taxon>Eukaryota</taxon>
        <taxon>Sar</taxon>
        <taxon>Stramenopiles</taxon>
        <taxon>Oomycota</taxon>
        <taxon>Peronosporomycetes</taxon>
        <taxon>Peronosporales</taxon>
        <taxon>Peronosporaceae</taxon>
        <taxon>Phytophthora</taxon>
    </lineage>
</organism>
<sequence>MAAQTASSNASFGFLSQCQHPSGLVSPSDATVFFRVSDLPTAATHTTGKKLSLFTRAHSLEIPDDHDFPMVDLDLELPDDIEDLWLPDLPTEIEIPTSNQHNDSVSSFDSNCDLNVKTEPPTHPQKANRTKRISTKQKIDALRDEVSMLAVQLQELEKTGKGRKAYKLVQPMTCKLWQKIAQRQLSQRQSSEEENAKLRQMMGMQIREARNLRGLLKRRTKLECKSSVTTINTSRMVPVPGNT</sequence>
<dbReference type="AlphaFoldDB" id="A0ABD3F201"/>
<dbReference type="EMBL" id="JBIMZQ010000045">
    <property type="protein sequence ID" value="KAL3659651.1"/>
    <property type="molecule type" value="Genomic_DNA"/>
</dbReference>
<evidence type="ECO:0000256" key="1">
    <source>
        <dbReference type="SAM" id="Coils"/>
    </source>
</evidence>
<keyword evidence="1" id="KW-0175">Coiled coil</keyword>
<protein>
    <recommendedName>
        <fullName evidence="4">BZIP domain-containing protein</fullName>
    </recommendedName>
</protein>
<evidence type="ECO:0000313" key="2">
    <source>
        <dbReference type="EMBL" id="KAL3659651.1"/>
    </source>
</evidence>
<evidence type="ECO:0000313" key="3">
    <source>
        <dbReference type="Proteomes" id="UP001632037"/>
    </source>
</evidence>
<gene>
    <name evidence="2" type="ORF">V7S43_015326</name>
</gene>
<accession>A0ABD3F201</accession>